<dbReference type="EMBL" id="CP002580">
    <property type="protein sequence ID" value="AJK47955.1"/>
    <property type="molecule type" value="Genomic_DNA"/>
</dbReference>
<dbReference type="InterPro" id="IPR025421">
    <property type="entry name" value="DUF4148"/>
</dbReference>
<dbReference type="KEGG" id="bgp:BGL_1c34810"/>
<dbReference type="OrthoDB" id="9030534at2"/>
<dbReference type="HOGENOM" id="CLU_117081_2_0_4"/>
<name>A0A0B6S3R8_BURPL</name>
<feature type="chain" id="PRO_5002110347" description="DUF4148 domain-containing protein" evidence="1">
    <location>
        <begin position="26"/>
        <end position="110"/>
    </location>
</feature>
<evidence type="ECO:0000256" key="1">
    <source>
        <dbReference type="SAM" id="SignalP"/>
    </source>
</evidence>
<dbReference type="AlphaFoldDB" id="A0A0B6S3R8"/>
<dbReference type="RefSeq" id="WP_042626203.1">
    <property type="nucleotide sequence ID" value="NZ_BSTO01000003.1"/>
</dbReference>
<evidence type="ECO:0000313" key="3">
    <source>
        <dbReference type="Proteomes" id="UP000031838"/>
    </source>
</evidence>
<sequence>MKSAKTLKQALLCAGLMAVGLAAHAAPLTPRQCGDYPFVRTSAPVTHRQIVNELAELESVGYQPAAGDDSSYPDDYDAAERKLMRKYRRDCVVRHTAAADTGAPAGSRVQ</sequence>
<evidence type="ECO:0008006" key="4">
    <source>
        <dbReference type="Google" id="ProtNLM"/>
    </source>
</evidence>
<dbReference type="Pfam" id="PF13663">
    <property type="entry name" value="DUF4148"/>
    <property type="match status" value="1"/>
</dbReference>
<accession>A0A0B6S3R8</accession>
<keyword evidence="3" id="KW-1185">Reference proteome</keyword>
<reference evidence="2 3" key="2">
    <citation type="journal article" date="2016" name="Appl. Microbiol. Biotechnol.">
        <title>Mutations improving production and secretion of extracellular lipase by Burkholderia glumae PG1.</title>
        <authorList>
            <person name="Knapp A."/>
            <person name="Voget S."/>
            <person name="Gao R."/>
            <person name="Zaburannyi N."/>
            <person name="Krysciak D."/>
            <person name="Breuer M."/>
            <person name="Hauer B."/>
            <person name="Streit W.R."/>
            <person name="Muller R."/>
            <person name="Daniel R."/>
            <person name="Jaeger K.E."/>
        </authorList>
    </citation>
    <scope>NUCLEOTIDE SEQUENCE [LARGE SCALE GENOMIC DNA]</scope>
    <source>
        <strain evidence="2 3">PG1</strain>
    </source>
</reference>
<feature type="signal peptide" evidence="1">
    <location>
        <begin position="1"/>
        <end position="25"/>
    </location>
</feature>
<gene>
    <name evidence="2" type="ORF">BGL_1c34810</name>
</gene>
<dbReference type="KEGG" id="bpla:bpln_1g33760"/>
<organism evidence="2 3">
    <name type="scientific">Burkholderia plantarii</name>
    <dbReference type="NCBI Taxonomy" id="41899"/>
    <lineage>
        <taxon>Bacteria</taxon>
        <taxon>Pseudomonadati</taxon>
        <taxon>Pseudomonadota</taxon>
        <taxon>Betaproteobacteria</taxon>
        <taxon>Burkholderiales</taxon>
        <taxon>Burkholderiaceae</taxon>
        <taxon>Burkholderia</taxon>
    </lineage>
</organism>
<reference evidence="3" key="1">
    <citation type="submission" date="2011-03" db="EMBL/GenBank/DDBJ databases">
        <authorList>
            <person name="Voget S."/>
            <person name="Streit W.R."/>
            <person name="Jaeger K.E."/>
            <person name="Daniel R."/>
        </authorList>
    </citation>
    <scope>NUCLEOTIDE SEQUENCE [LARGE SCALE GENOMIC DNA]</scope>
    <source>
        <strain evidence="3">PG1</strain>
    </source>
</reference>
<evidence type="ECO:0000313" key="2">
    <source>
        <dbReference type="EMBL" id="AJK47955.1"/>
    </source>
</evidence>
<keyword evidence="1" id="KW-0732">Signal</keyword>
<protein>
    <recommendedName>
        <fullName evidence="4">DUF4148 domain-containing protein</fullName>
    </recommendedName>
</protein>
<dbReference type="Proteomes" id="UP000031838">
    <property type="component" value="Chromosome 1"/>
</dbReference>
<proteinExistence type="predicted"/>